<evidence type="ECO:0000256" key="2">
    <source>
        <dbReference type="ARBA" id="ARBA00004323"/>
    </source>
</evidence>
<dbReference type="AlphaFoldDB" id="M8AQK2"/>
<protein>
    <recommendedName>
        <fullName evidence="16">Hexosyltransferase</fullName>
    </recommendedName>
</protein>
<dbReference type="GO" id="GO:0008378">
    <property type="term" value="F:galactosyltransferase activity"/>
    <property type="evidence" value="ECO:0007669"/>
    <property type="project" value="TreeGrafter"/>
</dbReference>
<comment type="subcellular location">
    <subcellularLocation>
        <location evidence="2">Golgi apparatus membrane</location>
        <topology evidence="2">Single-pass type II membrane protein</topology>
    </subcellularLocation>
</comment>
<feature type="region of interest" description="Disordered" evidence="13">
    <location>
        <begin position="98"/>
        <end position="130"/>
    </location>
</feature>
<feature type="transmembrane region" description="Helical" evidence="14">
    <location>
        <begin position="257"/>
        <end position="279"/>
    </location>
</feature>
<keyword evidence="10" id="KW-0333">Golgi apparatus</keyword>
<evidence type="ECO:0000313" key="15">
    <source>
        <dbReference type="EnsemblPlants" id="EMT04020"/>
    </source>
</evidence>
<proteinExistence type="inferred from homology"/>
<keyword evidence="9 14" id="KW-1133">Transmembrane helix</keyword>
<dbReference type="Gene3D" id="3.90.550.50">
    <property type="match status" value="1"/>
</dbReference>
<dbReference type="PANTHER" id="PTHR11214:SF85">
    <property type="entry name" value="BETA-1,3-GALACTOSYLTRANSFERASE 12-RELATED"/>
    <property type="match status" value="1"/>
</dbReference>
<feature type="compositionally biased region" description="Basic and acidic residues" evidence="13">
    <location>
        <begin position="116"/>
        <end position="128"/>
    </location>
</feature>
<keyword evidence="7 14" id="KW-0812">Transmembrane</keyword>
<feature type="compositionally biased region" description="Basic residues" evidence="13">
    <location>
        <begin position="105"/>
        <end position="115"/>
    </location>
</feature>
<comment type="cofactor">
    <cofactor evidence="1">
        <name>Mn(2+)</name>
        <dbReference type="ChEBI" id="CHEBI:29035"/>
    </cofactor>
</comment>
<dbReference type="EnsemblPlants" id="EMT04020">
    <property type="protein sequence ID" value="EMT04020"/>
    <property type="gene ID" value="F775_52471"/>
</dbReference>
<evidence type="ECO:0000256" key="4">
    <source>
        <dbReference type="ARBA" id="ARBA00008661"/>
    </source>
</evidence>
<evidence type="ECO:0000256" key="5">
    <source>
        <dbReference type="ARBA" id="ARBA00022676"/>
    </source>
</evidence>
<keyword evidence="11 14" id="KW-0472">Membrane</keyword>
<evidence type="ECO:0000256" key="10">
    <source>
        <dbReference type="ARBA" id="ARBA00023034"/>
    </source>
</evidence>
<comment type="similarity">
    <text evidence="4">Belongs to the glycosyltransferase 31 family.</text>
</comment>
<dbReference type="UniPathway" id="UPA00378"/>
<keyword evidence="6" id="KW-0808">Transferase</keyword>
<sequence>MSVISFSCSCLAMKFSLEFSAIFLRYWISRLPRDNTIHTRRLVPPKQRRNTQLVTNASDRFLAEPKRPTSTVGVMVAAQIEIRSYELINLRKSLGPSSPKSHLMPLHHPKHRHHHDKEINPRNQRDKGLSISTRSLTRVRSDRYDKIILLVFLLEVFALLEQKANTALVSFCVELNTALILIQIEIRSYELINLRKSLGPSSPKSHLMPLHHPKHRHHHDEDVLPYHRSDDEAKPRRPYVPSSFPSSPASAAPPHRFLLLFAVVCLLLAVASLSFAVSVSRRPVPLQSPPDSVAFRCGRAEDSLRSFLASSGNYSAGDREKVLAVVGVHTELGSAARRAALRATWFPPNPEGVVRFVIRRTKDKEKMADLQKEVDMYHDFLFIDADEGTKPPEKMLAYFKAAYDMFHAEFYVKADDTIYLRPDRLAALLAKDRLHHRTYIGCMKKGPVVSDPNMKWYESSYGLLGNEYFMHASGSLYALSSEVVGAIATTNNDSGSKINNGTILNYQNAGPSNGFLGPKCATEQDVPNPIVSGQGHQHHRICADSKQGREIIAEWRSTHPRVQPEEGPISTAYGDREPKTNLILDGLNRLLELRSFPMIERKKGEVLQILCFNKLQPQPPIVSEDPPNPSQHKGHVHATGHKNT</sequence>
<evidence type="ECO:0000256" key="8">
    <source>
        <dbReference type="ARBA" id="ARBA00022968"/>
    </source>
</evidence>
<organism evidence="15">
    <name type="scientific">Aegilops tauschii</name>
    <name type="common">Tausch's goatgrass</name>
    <name type="synonym">Aegilops squarrosa</name>
    <dbReference type="NCBI Taxonomy" id="37682"/>
    <lineage>
        <taxon>Eukaryota</taxon>
        <taxon>Viridiplantae</taxon>
        <taxon>Streptophyta</taxon>
        <taxon>Embryophyta</taxon>
        <taxon>Tracheophyta</taxon>
        <taxon>Spermatophyta</taxon>
        <taxon>Magnoliopsida</taxon>
        <taxon>Liliopsida</taxon>
        <taxon>Poales</taxon>
        <taxon>Poaceae</taxon>
        <taxon>BOP clade</taxon>
        <taxon>Pooideae</taxon>
        <taxon>Triticodae</taxon>
        <taxon>Triticeae</taxon>
        <taxon>Triticinae</taxon>
        <taxon>Aegilops</taxon>
    </lineage>
</organism>
<feature type="region of interest" description="Disordered" evidence="13">
    <location>
        <begin position="620"/>
        <end position="644"/>
    </location>
</feature>
<feature type="compositionally biased region" description="Basic residues" evidence="13">
    <location>
        <begin position="632"/>
        <end position="644"/>
    </location>
</feature>
<evidence type="ECO:0000256" key="3">
    <source>
        <dbReference type="ARBA" id="ARBA00004922"/>
    </source>
</evidence>
<evidence type="ECO:0008006" key="16">
    <source>
        <dbReference type="Google" id="ProtNLM"/>
    </source>
</evidence>
<keyword evidence="12" id="KW-0464">Manganese</keyword>
<keyword evidence="5" id="KW-0328">Glycosyltransferase</keyword>
<accession>M8AQK2</accession>
<evidence type="ECO:0000256" key="12">
    <source>
        <dbReference type="ARBA" id="ARBA00023211"/>
    </source>
</evidence>
<dbReference type="Pfam" id="PF01762">
    <property type="entry name" value="Galactosyl_T"/>
    <property type="match status" value="1"/>
</dbReference>
<feature type="compositionally biased region" description="Basic residues" evidence="13">
    <location>
        <begin position="209"/>
        <end position="218"/>
    </location>
</feature>
<evidence type="ECO:0000256" key="11">
    <source>
        <dbReference type="ARBA" id="ARBA00023136"/>
    </source>
</evidence>
<evidence type="ECO:0000256" key="6">
    <source>
        <dbReference type="ARBA" id="ARBA00022679"/>
    </source>
</evidence>
<evidence type="ECO:0000256" key="7">
    <source>
        <dbReference type="ARBA" id="ARBA00022692"/>
    </source>
</evidence>
<feature type="region of interest" description="Disordered" evidence="13">
    <location>
        <begin position="202"/>
        <end position="222"/>
    </location>
</feature>
<reference evidence="15" key="1">
    <citation type="submission" date="2015-06" db="UniProtKB">
        <authorList>
            <consortium name="EnsemblPlants"/>
        </authorList>
    </citation>
    <scope>IDENTIFICATION</scope>
</reference>
<evidence type="ECO:0000256" key="13">
    <source>
        <dbReference type="SAM" id="MobiDB-lite"/>
    </source>
</evidence>
<evidence type="ECO:0000256" key="9">
    <source>
        <dbReference type="ARBA" id="ARBA00022989"/>
    </source>
</evidence>
<dbReference type="GO" id="GO:0000139">
    <property type="term" value="C:Golgi membrane"/>
    <property type="evidence" value="ECO:0007669"/>
    <property type="project" value="UniProtKB-SubCell"/>
</dbReference>
<evidence type="ECO:0000256" key="1">
    <source>
        <dbReference type="ARBA" id="ARBA00001936"/>
    </source>
</evidence>
<dbReference type="PANTHER" id="PTHR11214">
    <property type="entry name" value="BETA-1,3-N-ACETYLGLUCOSAMINYLTRANSFERASE"/>
    <property type="match status" value="1"/>
</dbReference>
<evidence type="ECO:0000256" key="14">
    <source>
        <dbReference type="SAM" id="Phobius"/>
    </source>
</evidence>
<comment type="pathway">
    <text evidence="3">Protein modification; protein glycosylation.</text>
</comment>
<keyword evidence="8" id="KW-0735">Signal-anchor</keyword>
<name>M8AQK2_AEGTA</name>
<dbReference type="InterPro" id="IPR002659">
    <property type="entry name" value="Glyco_trans_31"/>
</dbReference>